<feature type="transmembrane region" description="Helical" evidence="2">
    <location>
        <begin position="661"/>
        <end position="682"/>
    </location>
</feature>
<keyword evidence="1" id="KW-1188">Viral release from host cell</keyword>
<evidence type="ECO:0000313" key="5">
    <source>
        <dbReference type="Proteomes" id="UP000224387"/>
    </source>
</evidence>
<feature type="transmembrane region" description="Helical" evidence="2">
    <location>
        <begin position="527"/>
        <end position="552"/>
    </location>
</feature>
<evidence type="ECO:0000256" key="2">
    <source>
        <dbReference type="SAM" id="Phobius"/>
    </source>
</evidence>
<dbReference type="NCBIfam" id="TIGR02675">
    <property type="entry name" value="tape_meas_nterm"/>
    <property type="match status" value="1"/>
</dbReference>
<feature type="transmembrane region" description="Helical" evidence="2">
    <location>
        <begin position="591"/>
        <end position="616"/>
    </location>
</feature>
<dbReference type="Proteomes" id="UP000224387">
    <property type="component" value="Segment"/>
</dbReference>
<feature type="domain" description="Tape measure protein N-terminal" evidence="3">
    <location>
        <begin position="185"/>
        <end position="354"/>
    </location>
</feature>
<proteinExistence type="predicted"/>
<name>A0A286N3G1_9CAUD</name>
<organism evidence="4 5">
    <name type="scientific">Arthrobacter phage RosiePosie</name>
    <dbReference type="NCBI Taxonomy" id="2015836"/>
    <lineage>
        <taxon>Viruses</taxon>
        <taxon>Duplodnaviria</taxon>
        <taxon>Heunggongvirae</taxon>
        <taxon>Uroviricota</taxon>
        <taxon>Caudoviricetes</taxon>
        <taxon>Klausavirus</taxon>
        <taxon>Klausavirus princesstrina</taxon>
    </lineage>
</organism>
<keyword evidence="2" id="KW-0812">Transmembrane</keyword>
<evidence type="ECO:0000313" key="4">
    <source>
        <dbReference type="EMBL" id="ASX98918.1"/>
    </source>
</evidence>
<sequence length="1180" mass="122867">MPVATTEERVVLTVETRDEITAPLQNITKKVEQANDRVAKSAQNQANTVQRAMAQVSGSQATAMGATDRMARAYDQALGRMGNSSGRVGDVINSRLGGTVDKVMRNVAASITRATPSIIAGAERIGSGIGSALAGAVNTSITVGDKIGAGLSSGLGTAGKTLGVAGAVVGGVVGKAISGGINRQLNIEDARAKLSGLGTDAATVNSIMDSALAAVQGTAFGLDSAATAAASAVASGIQPGKDLTRTLKLVGDAATIAGTDYGEMGAIFNKISASGVIQGEELAQLGDRGIPILQLLGKEMGVTAAEVKDLASKGKVDFATFQNAMEKGMGGAALKSGETTRGSMANMGAALSRVGATLTSGFFPLTVGGFNEITKTLDGVNKAIKPAATAFGTYFAGKAAPIISTFSEKALRAFGEVTGGFTALQAAYKSADDGVTSSGLPGFMERLGIAAGKVRDAVAVMNPNLDNLKALVAPLAGMFLAMGSGLLGNLPIIGRFLPVLNPFLGILLGLIAASPELRRSLGDAFNAIVPALGSVVAAFAPLVPILAEVVAWGVDLVVKVIDKLVPLFPVLVPLVVAFVAIAKIAGPVMAAWRTAVVLFTAAQVGFQAAMGVSTVLTQAQTAATERGTAGFIAMKVAQYGAVAAMAVATAAQWLFNAAVSANPISLIIIAIAALVAGVIWAYNNIGWFKDGVDAAMKWIGEAFQNVVNWWNSDFMPALSAVGQWFVDVWTNVSTFLTDAFTNIGNWFRDFIGFFVDGWGMLVDFWNGILLPAIQAVGDFFAPILDWITRLIWNATTIAVALFYKLVDFWNGVLQPALQAVGDWFNSIFTWIYETIIRPVVDGIVGLFRTLVDWWNLTLMPALQAVGQWFSDIFSWIYNTIILPYITFWIDAFRMVVDWWNLTFLPALQAVGQWFSDVLNWIYNVIIKPVVDLIVGAFTALTDWWNNTLSPMITTVGGWFRDGIGKAIEGVSGFIDGLIKGFQGFISFWSDKLKPVADAIAEIFKGIGDAIGNALGKMGEFVNNPLGGIQDMLGINKDGNGQGVMPNNSGGGVYLKGGGVLGYAGGGTVLPGFAPGKDTIPAMLSRGESVLVPELTSALGPRNIMAANREASGGRPAGSGPTASLVGALGGGGGTQVIVADGAVQVNVEVKGGDTEAAQNVADAVREAVEEVFEEIKRRGY</sequence>
<evidence type="ECO:0000256" key="1">
    <source>
        <dbReference type="ARBA" id="ARBA00022465"/>
    </source>
</evidence>
<protein>
    <submittedName>
        <fullName evidence="4">Tape measure protein</fullName>
    </submittedName>
</protein>
<accession>A0A286N3G1</accession>
<feature type="transmembrane region" description="Helical" evidence="2">
    <location>
        <begin position="496"/>
        <end position="515"/>
    </location>
</feature>
<dbReference type="EMBL" id="MF185723">
    <property type="protein sequence ID" value="ASX98918.1"/>
    <property type="molecule type" value="Genomic_DNA"/>
</dbReference>
<dbReference type="GO" id="GO:0098003">
    <property type="term" value="P:viral tail assembly"/>
    <property type="evidence" value="ECO:0007669"/>
    <property type="project" value="UniProtKB-KW"/>
</dbReference>
<feature type="transmembrane region" description="Helical" evidence="2">
    <location>
        <begin position="471"/>
        <end position="489"/>
    </location>
</feature>
<reference evidence="4 5" key="1">
    <citation type="submission" date="2017-06" db="EMBL/GenBank/DDBJ databases">
        <authorList>
            <person name="Villafuerte R."/>
            <person name="Dunbar D."/>
            <person name="Moy E.A."/>
            <person name="Stoner T.H."/>
            <person name="Garlena R.A."/>
            <person name="Russell D.A."/>
            <person name="Pope W.H."/>
            <person name="Jacobs-Sera D."/>
            <person name="Hatfull G.F."/>
        </authorList>
    </citation>
    <scope>NUCLEOTIDE SEQUENCE [LARGE SCALE GENOMIC DNA]</scope>
</reference>
<feature type="transmembrane region" description="Helical" evidence="2">
    <location>
        <begin position="564"/>
        <end position="585"/>
    </location>
</feature>
<keyword evidence="2" id="KW-0472">Membrane</keyword>
<keyword evidence="2" id="KW-1133">Transmembrane helix</keyword>
<dbReference type="Pfam" id="PF20155">
    <property type="entry name" value="TMP_3"/>
    <property type="match status" value="1"/>
</dbReference>
<gene>
    <name evidence="4" type="primary">22</name>
    <name evidence="4" type="ORF">SEA_ROSIEPOSIE_22</name>
</gene>
<dbReference type="InterPro" id="IPR013491">
    <property type="entry name" value="Tape_meas_N"/>
</dbReference>
<feature type="transmembrane region" description="Helical" evidence="2">
    <location>
        <begin position="636"/>
        <end position="655"/>
    </location>
</feature>
<keyword evidence="1" id="KW-1245">Viral tail assembly</keyword>
<evidence type="ECO:0000259" key="3">
    <source>
        <dbReference type="Pfam" id="PF20155"/>
    </source>
</evidence>